<evidence type="ECO:0000313" key="1">
    <source>
        <dbReference type="EMBL" id="EEI94119.1"/>
    </source>
</evidence>
<dbReference type="AlphaFoldDB" id="C2FSZ5"/>
<gene>
    <name evidence="1" type="ORF">HMPREF0765_0451</name>
</gene>
<sequence length="189" mass="21231">MSSEIIKKYNLKLASSSPNIKADITKEFNTSSELISYLDRTDQLLSSENARFASVDYFDKSYTIKIIDGRYDLSGNRGVTYNYTIRSNYYKERGFPSLAFIVVSFDSEYSQSPTRNVTSYLEYEGIQAGDIRYTQLSGTASGNADPDFSIKGFYTQSISLSSAANYFRSYNVSIKGNSRGATISYTNVR</sequence>
<organism evidence="1 2">
    <name type="scientific">Sphingobacterium spiritivorum ATCC 33300</name>
    <dbReference type="NCBI Taxonomy" id="525372"/>
    <lineage>
        <taxon>Bacteria</taxon>
        <taxon>Pseudomonadati</taxon>
        <taxon>Bacteroidota</taxon>
        <taxon>Sphingobacteriia</taxon>
        <taxon>Sphingobacteriales</taxon>
        <taxon>Sphingobacteriaceae</taxon>
        <taxon>Sphingobacterium</taxon>
    </lineage>
</organism>
<dbReference type="EMBL" id="ACHB01000007">
    <property type="protein sequence ID" value="EEI94119.1"/>
    <property type="molecule type" value="Genomic_DNA"/>
</dbReference>
<dbReference type="RefSeq" id="WP_003011822.1">
    <property type="nucleotide sequence ID" value="NZ_GG668635.1"/>
</dbReference>
<dbReference type="Proteomes" id="UP000006241">
    <property type="component" value="Unassembled WGS sequence"/>
</dbReference>
<reference evidence="1 2" key="1">
    <citation type="submission" date="2009-01" db="EMBL/GenBank/DDBJ databases">
        <authorList>
            <person name="Qin X."/>
            <person name="Bachman B."/>
            <person name="Battles P."/>
            <person name="Bell A."/>
            <person name="Bess C."/>
            <person name="Bickham C."/>
            <person name="Chaboub L."/>
            <person name="Chen D."/>
            <person name="Coyle M."/>
            <person name="Deiros D.R."/>
            <person name="Dinh H."/>
            <person name="Forbes L."/>
            <person name="Fowler G."/>
            <person name="Francisco L."/>
            <person name="Fu Q."/>
            <person name="Gubbala S."/>
            <person name="Hale W."/>
            <person name="Han Y."/>
            <person name="Hemphill L."/>
            <person name="Highlander S.K."/>
            <person name="Hirani K."/>
            <person name="Hogues M."/>
            <person name="Jackson L."/>
            <person name="Jakkamsetti A."/>
            <person name="Javaid M."/>
            <person name="Jiang H."/>
            <person name="Korchina V."/>
            <person name="Kovar C."/>
            <person name="Lara F."/>
            <person name="Lee S."/>
            <person name="Mata R."/>
            <person name="Mathew T."/>
            <person name="Moen C."/>
            <person name="Morales K."/>
            <person name="Munidasa M."/>
            <person name="Nazareth L."/>
            <person name="Ngo R."/>
            <person name="Nguyen L."/>
            <person name="Okwuonu G."/>
            <person name="Ongeri F."/>
            <person name="Patil S."/>
            <person name="Petrosino J."/>
            <person name="Pham C."/>
            <person name="Pham P."/>
            <person name="Pu L.-L."/>
            <person name="Puazo M."/>
            <person name="Raj R."/>
            <person name="Reid J."/>
            <person name="Rouhana J."/>
            <person name="Saada N."/>
            <person name="Shang Y."/>
            <person name="Simmons D."/>
            <person name="Thornton R."/>
            <person name="Warren J."/>
            <person name="Weissenberger G."/>
            <person name="Zhang J."/>
            <person name="Zhang L."/>
            <person name="Zhou C."/>
            <person name="Zhu D."/>
            <person name="Muzny D."/>
            <person name="Worley K."/>
            <person name="Gibbs R."/>
        </authorList>
    </citation>
    <scope>NUCLEOTIDE SEQUENCE [LARGE SCALE GENOMIC DNA]</scope>
    <source>
        <strain evidence="1 2">ATCC 33300</strain>
    </source>
</reference>
<accession>C2FSZ5</accession>
<name>C2FSZ5_SPHSI</name>
<comment type="caution">
    <text evidence="1">The sequence shown here is derived from an EMBL/GenBank/DDBJ whole genome shotgun (WGS) entry which is preliminary data.</text>
</comment>
<evidence type="ECO:0000313" key="2">
    <source>
        <dbReference type="Proteomes" id="UP000006241"/>
    </source>
</evidence>
<protein>
    <submittedName>
        <fullName evidence="1">Uncharacterized protein</fullName>
    </submittedName>
</protein>
<proteinExistence type="predicted"/>
<dbReference type="HOGENOM" id="CLU_1433651_0_0_10"/>